<dbReference type="AlphaFoldDB" id="X1V2M9"/>
<proteinExistence type="predicted"/>
<reference evidence="1" key="1">
    <citation type="journal article" date="2014" name="Front. Microbiol.">
        <title>High frequency of phylogenetically diverse reductive dehalogenase-homologous genes in deep subseafloor sedimentary metagenomes.</title>
        <authorList>
            <person name="Kawai M."/>
            <person name="Futagami T."/>
            <person name="Toyoda A."/>
            <person name="Takaki Y."/>
            <person name="Nishi S."/>
            <person name="Hori S."/>
            <person name="Arai W."/>
            <person name="Tsubouchi T."/>
            <person name="Morono Y."/>
            <person name="Uchiyama I."/>
            <person name="Ito T."/>
            <person name="Fujiyama A."/>
            <person name="Inagaki F."/>
            <person name="Takami H."/>
        </authorList>
    </citation>
    <scope>NUCLEOTIDE SEQUENCE</scope>
    <source>
        <strain evidence="1">Expedition CK06-06</strain>
    </source>
</reference>
<sequence>MTGTYNPIGSYNDKPSYQLADNSWFLWWNGFDKWMLSMGLGDLEAPLWSRADPAIEGLYSPEVPATGDATVTVIA</sequence>
<protein>
    <submittedName>
        <fullName evidence="1">Uncharacterized protein</fullName>
    </submittedName>
</protein>
<name>X1V2M9_9ZZZZ</name>
<gene>
    <name evidence="1" type="ORF">S12H4_57625</name>
</gene>
<evidence type="ECO:0000313" key="1">
    <source>
        <dbReference type="EMBL" id="GAJ23939.1"/>
    </source>
</evidence>
<dbReference type="EMBL" id="BARW01037301">
    <property type="protein sequence ID" value="GAJ23939.1"/>
    <property type="molecule type" value="Genomic_DNA"/>
</dbReference>
<accession>X1V2M9</accession>
<comment type="caution">
    <text evidence="1">The sequence shown here is derived from an EMBL/GenBank/DDBJ whole genome shotgun (WGS) entry which is preliminary data.</text>
</comment>
<organism evidence="1">
    <name type="scientific">marine sediment metagenome</name>
    <dbReference type="NCBI Taxonomy" id="412755"/>
    <lineage>
        <taxon>unclassified sequences</taxon>
        <taxon>metagenomes</taxon>
        <taxon>ecological metagenomes</taxon>
    </lineage>
</organism>